<comment type="similarity">
    <text evidence="6">Belongs to the ABC-4 integral membrane protein family.</text>
</comment>
<feature type="transmembrane region" description="Helical" evidence="6">
    <location>
        <begin position="198"/>
        <end position="217"/>
    </location>
</feature>
<comment type="subcellular location">
    <subcellularLocation>
        <location evidence="1 6">Cell membrane</location>
        <topology evidence="1 6">Multi-pass membrane protein</topology>
    </subcellularLocation>
</comment>
<feature type="transmembrane region" description="Helical" evidence="6">
    <location>
        <begin position="601"/>
        <end position="625"/>
    </location>
</feature>
<evidence type="ECO:0000313" key="8">
    <source>
        <dbReference type="EMBL" id="UQS84590.1"/>
    </source>
</evidence>
<evidence type="ECO:0000256" key="1">
    <source>
        <dbReference type="ARBA" id="ARBA00004651"/>
    </source>
</evidence>
<dbReference type="PANTHER" id="PTHR46795:SF3">
    <property type="entry name" value="ABC TRANSPORTER PERMEASE"/>
    <property type="match status" value="1"/>
</dbReference>
<evidence type="ECO:0000259" key="7">
    <source>
        <dbReference type="Pfam" id="PF02687"/>
    </source>
</evidence>
<dbReference type="EMBL" id="CP093362">
    <property type="protein sequence ID" value="UQS84590.1"/>
    <property type="molecule type" value="Genomic_DNA"/>
</dbReference>
<dbReference type="RefSeq" id="WP_249510576.1">
    <property type="nucleotide sequence ID" value="NZ_CP093362.1"/>
</dbReference>
<evidence type="ECO:0000256" key="3">
    <source>
        <dbReference type="ARBA" id="ARBA00022692"/>
    </source>
</evidence>
<dbReference type="Proteomes" id="UP000831859">
    <property type="component" value="Chromosome"/>
</dbReference>
<keyword evidence="3 6" id="KW-0812">Transmembrane</keyword>
<evidence type="ECO:0000256" key="4">
    <source>
        <dbReference type="ARBA" id="ARBA00022989"/>
    </source>
</evidence>
<reference evidence="8 9" key="1">
    <citation type="journal article" date="2022" name="Int. J. Syst. Evol. Microbiol.">
        <title>Apilactobacillus apisilvae sp. nov., Nicolia spurrieriana gen. nov. sp. nov., Bombilactobacillus folatiphilus sp. nov. and Bombilactobacillus thymidiniphilus sp. nov., four new lactic acid bacterial isolates from stingless bees Tetragonula carbonaria and Austroplebeia australis.</title>
        <authorList>
            <person name="Oliphant S.A."/>
            <person name="Watson-Haigh N.S."/>
            <person name="Sumby K.M."/>
            <person name="Gardner J."/>
            <person name="Groom S."/>
            <person name="Jiranek V."/>
        </authorList>
    </citation>
    <scope>NUCLEOTIDE SEQUENCE [LARGE SCALE GENOMIC DNA]</scope>
    <source>
        <strain evidence="8 9">SG5_A10</strain>
    </source>
</reference>
<organism evidence="8 9">
    <name type="scientific">Apilactobacillus apisilvae</name>
    <dbReference type="NCBI Taxonomy" id="2923364"/>
    <lineage>
        <taxon>Bacteria</taxon>
        <taxon>Bacillati</taxon>
        <taxon>Bacillota</taxon>
        <taxon>Bacilli</taxon>
        <taxon>Lactobacillales</taxon>
        <taxon>Lactobacillaceae</taxon>
        <taxon>Apilactobacillus</taxon>
    </lineage>
</organism>
<keyword evidence="2 6" id="KW-1003">Cell membrane</keyword>
<protein>
    <submittedName>
        <fullName evidence="8">ABC transporter permease</fullName>
    </submittedName>
</protein>
<dbReference type="PANTHER" id="PTHR46795">
    <property type="entry name" value="ABC TRANSPORTER PERMEASE-RELATED-RELATED"/>
    <property type="match status" value="1"/>
</dbReference>
<sequence length="635" mass="71679">MIFNKLILSSFKRHAKIYIPYLISNIILVAMDYILLSLQNSNEISKLSSGITLIALLKMGSVFVMMISFVFMLYINNFLRLQKTREMGLYSMLGMTTNNLRKMSFLEKSLLFFISTIFGLVFGFVFEKLSLMTTLKLINVSVSYNPTISMSALSSTIILFFIIYLCMLFFDFFKLHKLNPTELWKEQSKGESSTNKHYKLGGIIGILSLVGAYYLTLSTKPTISAYSHFMLAVVLVVVGTYLLFISGSILILNLLKSSKRFYYKPNHFIAVSGMLQRMKQNGAGLATICLLCSSVLVIMFSSISIYSGIGRILNVWTPSDVAIINGKGLTVPQNNKINAVSKKYNAKISHRISFSTTSPQYGYLKNDSYVLQGDINNISSKTTSSLMFMGEKDYNKIYHKNINLDDSHALMYAPFNVNKNNIKVLGKNYSTKQMGTFRYSFNPSHSIYSSVFMIVKKVPKSLPTMHFNGFDYQTSNNVKFENAMQRNLKIPNGQFTGKSVTYQMLTQLFGGLVMIGILVSLTLLLTTVMVIYFKQISEGYSDRKRFITMQQVGLSHKETTKSIHSQVIMVFMLPIAGSIINLIFAVPAIKQVITEFGLYDSKLLIVVGIIVSIALIALYLIVYVITTRMYHHIVD</sequence>
<keyword evidence="9" id="KW-1185">Reference proteome</keyword>
<accession>A0ABY4PFN1</accession>
<evidence type="ECO:0000256" key="5">
    <source>
        <dbReference type="ARBA" id="ARBA00023136"/>
    </source>
</evidence>
<feature type="transmembrane region" description="Helical" evidence="6">
    <location>
        <begin position="21"/>
        <end position="39"/>
    </location>
</feature>
<feature type="transmembrane region" description="Helical" evidence="6">
    <location>
        <begin position="229"/>
        <end position="255"/>
    </location>
</feature>
<name>A0ABY4PFN1_9LACO</name>
<keyword evidence="6" id="KW-0813">Transport</keyword>
<feature type="transmembrane region" description="Helical" evidence="6">
    <location>
        <begin position="283"/>
        <end position="309"/>
    </location>
</feature>
<dbReference type="PIRSF" id="PIRSF018968">
    <property type="entry name" value="ABC_permease_BceB"/>
    <property type="match status" value="1"/>
</dbReference>
<keyword evidence="4 6" id="KW-1133">Transmembrane helix</keyword>
<gene>
    <name evidence="8" type="ORF">MOO46_04885</name>
</gene>
<evidence type="ECO:0000256" key="2">
    <source>
        <dbReference type="ARBA" id="ARBA00022475"/>
    </source>
</evidence>
<dbReference type="InterPro" id="IPR027022">
    <property type="entry name" value="ABC_permease_BceB-typ"/>
</dbReference>
<evidence type="ECO:0000313" key="9">
    <source>
        <dbReference type="Proteomes" id="UP000831859"/>
    </source>
</evidence>
<dbReference type="Pfam" id="PF02687">
    <property type="entry name" value="FtsX"/>
    <property type="match status" value="1"/>
</dbReference>
<feature type="transmembrane region" description="Helical" evidence="6">
    <location>
        <begin position="567"/>
        <end position="589"/>
    </location>
</feature>
<dbReference type="InterPro" id="IPR003838">
    <property type="entry name" value="ABC3_permease_C"/>
</dbReference>
<dbReference type="InterPro" id="IPR052536">
    <property type="entry name" value="ABC-4_Integral_Memb_Prot"/>
</dbReference>
<feature type="transmembrane region" description="Helical" evidence="6">
    <location>
        <begin position="109"/>
        <end position="126"/>
    </location>
</feature>
<keyword evidence="5 6" id="KW-0472">Membrane</keyword>
<feature type="transmembrane region" description="Helical" evidence="6">
    <location>
        <begin position="146"/>
        <end position="170"/>
    </location>
</feature>
<evidence type="ECO:0000256" key="6">
    <source>
        <dbReference type="PIRNR" id="PIRNR018968"/>
    </source>
</evidence>
<proteinExistence type="inferred from homology"/>
<feature type="transmembrane region" description="Helical" evidence="6">
    <location>
        <begin position="508"/>
        <end position="533"/>
    </location>
</feature>
<feature type="transmembrane region" description="Helical" evidence="6">
    <location>
        <begin position="51"/>
        <end position="75"/>
    </location>
</feature>
<feature type="domain" description="ABC3 transporter permease C-terminal" evidence="7">
    <location>
        <begin position="60"/>
        <end position="168"/>
    </location>
</feature>